<dbReference type="EMBL" id="MQVS01000008">
    <property type="protein sequence ID" value="OKL51258.1"/>
    <property type="molecule type" value="Genomic_DNA"/>
</dbReference>
<dbReference type="Proteomes" id="UP000185612">
    <property type="component" value="Unassembled WGS sequence"/>
</dbReference>
<dbReference type="RefSeq" id="WP_073825078.1">
    <property type="nucleotide sequence ID" value="NZ_MQVS01000008.1"/>
</dbReference>
<accession>A0A1Q5PUL8</accession>
<protein>
    <recommendedName>
        <fullName evidence="5">ABC-2 type transporter domain-containing protein</fullName>
    </recommendedName>
</protein>
<name>A0A1Q5PUL8_9ACTO</name>
<feature type="transmembrane region" description="Helical" evidence="1">
    <location>
        <begin position="100"/>
        <end position="127"/>
    </location>
</feature>
<feature type="signal peptide" evidence="2">
    <location>
        <begin position="1"/>
        <end position="22"/>
    </location>
</feature>
<keyword evidence="1" id="KW-0812">Transmembrane</keyword>
<evidence type="ECO:0000313" key="4">
    <source>
        <dbReference type="Proteomes" id="UP000185612"/>
    </source>
</evidence>
<keyword evidence="1" id="KW-0472">Membrane</keyword>
<feature type="transmembrane region" description="Helical" evidence="1">
    <location>
        <begin position="218"/>
        <end position="241"/>
    </location>
</feature>
<dbReference type="STRING" id="52770.BSZ40_08075"/>
<evidence type="ECO:0000256" key="2">
    <source>
        <dbReference type="SAM" id="SignalP"/>
    </source>
</evidence>
<feature type="chain" id="PRO_5012004777" description="ABC-2 type transporter domain-containing protein" evidence="2">
    <location>
        <begin position="23"/>
        <end position="253"/>
    </location>
</feature>
<dbReference type="AlphaFoldDB" id="A0A1Q5PUL8"/>
<feature type="transmembrane region" description="Helical" evidence="1">
    <location>
        <begin position="139"/>
        <end position="163"/>
    </location>
</feature>
<evidence type="ECO:0008006" key="5">
    <source>
        <dbReference type="Google" id="ProtNLM"/>
    </source>
</evidence>
<evidence type="ECO:0000313" key="3">
    <source>
        <dbReference type="EMBL" id="OKL51258.1"/>
    </source>
</evidence>
<feature type="transmembrane region" description="Helical" evidence="1">
    <location>
        <begin position="12"/>
        <end position="37"/>
    </location>
</feature>
<sequence>MDFFRSVLLVARVARASSIAFASVGTTVVTLLVLPAFDVAFDALLGRDLRAPDVARTAYAAALAGTCVSACAGVVGKIAQDRNLGVFQEVHLRRRVPVAYWVGSALLPAVLAVSTGSVLLLGVWLSVPPWQGAGTLQLVGSLLTAIVVGALLGVFAAAISVGLSDPYLGANLVNALLPLGVGVIVPTALYPTGLADLVQLVPLSHTLGALTGTGGLRAFAVDVLLALVLAAAGLSAVRLAVARLRNGTRLESI</sequence>
<evidence type="ECO:0000256" key="1">
    <source>
        <dbReference type="SAM" id="Phobius"/>
    </source>
</evidence>
<keyword evidence="4" id="KW-1185">Reference proteome</keyword>
<feature type="transmembrane region" description="Helical" evidence="1">
    <location>
        <begin position="57"/>
        <end position="79"/>
    </location>
</feature>
<reference evidence="4" key="1">
    <citation type="submission" date="2016-12" db="EMBL/GenBank/DDBJ databases">
        <authorList>
            <person name="Meng X."/>
        </authorList>
    </citation>
    <scope>NUCLEOTIDE SEQUENCE [LARGE SCALE GENOMIC DNA]</scope>
    <source>
        <strain evidence="4">DSM 20732</strain>
    </source>
</reference>
<gene>
    <name evidence="3" type="ORF">BSZ40_08075</name>
</gene>
<keyword evidence="1" id="KW-1133">Transmembrane helix</keyword>
<organism evidence="3 4">
    <name type="scientific">Buchananella hordeovulneris</name>
    <dbReference type="NCBI Taxonomy" id="52770"/>
    <lineage>
        <taxon>Bacteria</taxon>
        <taxon>Bacillati</taxon>
        <taxon>Actinomycetota</taxon>
        <taxon>Actinomycetes</taxon>
        <taxon>Actinomycetales</taxon>
        <taxon>Actinomycetaceae</taxon>
        <taxon>Buchananella</taxon>
    </lineage>
</organism>
<dbReference type="OrthoDB" id="3260179at2"/>
<comment type="caution">
    <text evidence="3">The sequence shown here is derived from an EMBL/GenBank/DDBJ whole genome shotgun (WGS) entry which is preliminary data.</text>
</comment>
<keyword evidence="2" id="KW-0732">Signal</keyword>
<proteinExistence type="predicted"/>
<feature type="transmembrane region" description="Helical" evidence="1">
    <location>
        <begin position="175"/>
        <end position="198"/>
    </location>
</feature>
<dbReference type="InParanoid" id="A0A1Q5PUL8"/>